<organism evidence="8 9">
    <name type="scientific">Furculomyces boomerangus</name>
    <dbReference type="NCBI Taxonomy" id="61424"/>
    <lineage>
        <taxon>Eukaryota</taxon>
        <taxon>Fungi</taxon>
        <taxon>Fungi incertae sedis</taxon>
        <taxon>Zoopagomycota</taxon>
        <taxon>Kickxellomycotina</taxon>
        <taxon>Harpellomycetes</taxon>
        <taxon>Harpellales</taxon>
        <taxon>Harpellaceae</taxon>
        <taxon>Furculomyces</taxon>
    </lineage>
</organism>
<protein>
    <recommendedName>
        <fullName evidence="7">SUN domain-containing protein</fullName>
    </recommendedName>
</protein>
<feature type="region of interest" description="Disordered" evidence="5">
    <location>
        <begin position="1"/>
        <end position="20"/>
    </location>
</feature>
<evidence type="ECO:0000313" key="9">
    <source>
        <dbReference type="Proteomes" id="UP000245699"/>
    </source>
</evidence>
<keyword evidence="4 6" id="KW-0472">Membrane</keyword>
<comment type="subcellular location">
    <subcellularLocation>
        <location evidence="1">Membrane</location>
    </subcellularLocation>
</comment>
<dbReference type="Gene3D" id="2.60.120.260">
    <property type="entry name" value="Galactose-binding domain-like"/>
    <property type="match status" value="1"/>
</dbReference>
<dbReference type="STRING" id="61424.A0A2T9Z6L3"/>
<dbReference type="GO" id="GO:0043495">
    <property type="term" value="F:protein-membrane adaptor activity"/>
    <property type="evidence" value="ECO:0007669"/>
    <property type="project" value="TreeGrafter"/>
</dbReference>
<dbReference type="Pfam" id="PF07738">
    <property type="entry name" value="Sad1_UNC"/>
    <property type="match status" value="2"/>
</dbReference>
<dbReference type="PROSITE" id="PS51469">
    <property type="entry name" value="SUN"/>
    <property type="match status" value="1"/>
</dbReference>
<feature type="region of interest" description="Disordered" evidence="5">
    <location>
        <begin position="34"/>
        <end position="79"/>
    </location>
</feature>
<evidence type="ECO:0000256" key="4">
    <source>
        <dbReference type="ARBA" id="ARBA00023136"/>
    </source>
</evidence>
<evidence type="ECO:0000259" key="7">
    <source>
        <dbReference type="PROSITE" id="PS51469"/>
    </source>
</evidence>
<dbReference type="EMBL" id="MBFT01000001">
    <property type="protein sequence ID" value="PVV00241.1"/>
    <property type="molecule type" value="Genomic_DNA"/>
</dbReference>
<reference evidence="8 9" key="1">
    <citation type="journal article" date="2018" name="MBio">
        <title>Comparative Genomics Reveals the Core Gene Toolbox for the Fungus-Insect Symbiosis.</title>
        <authorList>
            <person name="Wang Y."/>
            <person name="Stata M."/>
            <person name="Wang W."/>
            <person name="Stajich J.E."/>
            <person name="White M.M."/>
            <person name="Moncalvo J.M."/>
        </authorList>
    </citation>
    <scope>NUCLEOTIDE SEQUENCE [LARGE SCALE GENOMIC DNA]</scope>
    <source>
        <strain evidence="8 9">AUS-77-4</strain>
    </source>
</reference>
<feature type="domain" description="SUN" evidence="7">
    <location>
        <begin position="693"/>
        <end position="911"/>
    </location>
</feature>
<name>A0A2T9Z6L3_9FUNG</name>
<keyword evidence="9" id="KW-1185">Reference proteome</keyword>
<sequence length="911" mass="103396">MSSKRSFNQSSIKPGLSTAERKPLNFFKSLMDTPSQHYHSHSRNLKPAQPPQVLQLPTETNPQTILRSQRKYSSSSTESISRMLFAPYNPNSNNQNDHSEYNQNRYSESKYKNSHNIKLRSNIHNYSNSNSSNSVYTDNNLTEVDYSKQDSPKYIHNNYNRSDNPSNYNFLNEVKYNVQNPLKNFSNGTQKLNNSESILKNTNFHNSYTNSSDQSSTEDEPDPQNYNSKIINIPNSIVINRNQLLSRKGSDKSLRSDYYNSVGLSGKKLKSQKSVPKTIRVGGPGAFPKTALRYSQKKNRSDLYFDPSYKNFEREQTYSPTSMLRKKVLKNINNVDDSFQRTDMLDHHTNNQASTDDNFIQVSTGSSGFLYLIRSGLAFLFSKIAFVVLIVFYLLKEFLVFIYSYSLGYLINCFFPESPNSPQQSKQVRRRNTVTIITGLAISTLLLAAVLPNIMPFKSLLHENSSKDAGKNKTSTQTETSISYILKKLNPTWLFDTIFTESIKNDDTSDNGRHIPAFENLKTTDNEILLDLYKEIKILSQKTIKNSQSLETTIKAVEKLHLFVDDQGRQIQVLQSIFKEKNKENDQAVAEKVSKLLTPSIEKKISDILEKILADNTSSKLGTNDENFSKFLLINSETRKAFDEQIELVKYEISKINSALTKLPTKVNENIVYSAKPTSVNSLKPDFALFSAGARIIPRDTSPSWNPTPKLLLAKVIHKLGLIEYPVNPPSTALNHNTNLGECWPMRGQTGQLAIRLARPINPKEFMIEHVPKSAAIDWRSAPKDIEVWGYVLSENSVHNDNMEPTESSDEEYAAAFTVFGESDDNGDNHLNSGSQKQKIKPKKQSSNLVKLGKYTYNPSDEYPAQKFELLPSAQNYIGNTGKVQVVILKINSNWDNKVHTCLYRFSVYSS</sequence>
<feature type="compositionally biased region" description="Polar residues" evidence="5">
    <location>
        <begin position="55"/>
        <end position="79"/>
    </location>
</feature>
<feature type="transmembrane region" description="Helical" evidence="6">
    <location>
        <begin position="369"/>
        <end position="392"/>
    </location>
</feature>
<dbReference type="Proteomes" id="UP000245699">
    <property type="component" value="Unassembled WGS sequence"/>
</dbReference>
<feature type="region of interest" description="Disordered" evidence="5">
    <location>
        <begin position="202"/>
        <end position="229"/>
    </location>
</feature>
<dbReference type="PANTHER" id="PTHR12911">
    <property type="entry name" value="SAD1/UNC-84-LIKE PROTEIN-RELATED"/>
    <property type="match status" value="1"/>
</dbReference>
<evidence type="ECO:0000256" key="2">
    <source>
        <dbReference type="ARBA" id="ARBA00022692"/>
    </source>
</evidence>
<keyword evidence="2 6" id="KW-0812">Transmembrane</keyword>
<gene>
    <name evidence="8" type="ORF">BB559_000004</name>
</gene>
<evidence type="ECO:0000256" key="1">
    <source>
        <dbReference type="ARBA" id="ARBA00004370"/>
    </source>
</evidence>
<dbReference type="InterPro" id="IPR012919">
    <property type="entry name" value="SUN_dom"/>
</dbReference>
<comment type="caution">
    <text evidence="8">The sequence shown here is derived from an EMBL/GenBank/DDBJ whole genome shotgun (WGS) entry which is preliminary data.</text>
</comment>
<dbReference type="OrthoDB" id="342281at2759"/>
<evidence type="ECO:0000313" key="8">
    <source>
        <dbReference type="EMBL" id="PVV00241.1"/>
    </source>
</evidence>
<dbReference type="AlphaFoldDB" id="A0A2T9Z6L3"/>
<dbReference type="InterPro" id="IPR045119">
    <property type="entry name" value="SUN1-5"/>
</dbReference>
<feature type="compositionally biased region" description="Polar residues" evidence="5">
    <location>
        <begin position="202"/>
        <end position="215"/>
    </location>
</feature>
<feature type="transmembrane region" description="Helical" evidence="6">
    <location>
        <begin position="436"/>
        <end position="455"/>
    </location>
</feature>
<evidence type="ECO:0000256" key="6">
    <source>
        <dbReference type="SAM" id="Phobius"/>
    </source>
</evidence>
<proteinExistence type="predicted"/>
<dbReference type="PANTHER" id="PTHR12911:SF8">
    <property type="entry name" value="KLAROID PROTEIN-RELATED"/>
    <property type="match status" value="1"/>
</dbReference>
<feature type="region of interest" description="Disordered" evidence="5">
    <location>
        <begin position="822"/>
        <end position="845"/>
    </location>
</feature>
<evidence type="ECO:0000256" key="5">
    <source>
        <dbReference type="SAM" id="MobiDB-lite"/>
    </source>
</evidence>
<keyword evidence="3 6" id="KW-1133">Transmembrane helix</keyword>
<dbReference type="GO" id="GO:0034993">
    <property type="term" value="C:meiotic nuclear membrane microtubule tethering complex"/>
    <property type="evidence" value="ECO:0007669"/>
    <property type="project" value="TreeGrafter"/>
</dbReference>
<accession>A0A2T9Z6L3</accession>
<feature type="compositionally biased region" description="Polar residues" evidence="5">
    <location>
        <begin position="1"/>
        <end position="12"/>
    </location>
</feature>
<evidence type="ECO:0000256" key="3">
    <source>
        <dbReference type="ARBA" id="ARBA00022989"/>
    </source>
</evidence>